<evidence type="ECO:0000256" key="4">
    <source>
        <dbReference type="ARBA" id="ARBA00023329"/>
    </source>
</evidence>
<dbReference type="PANTHER" id="PTHR12276">
    <property type="entry name" value="EPSIN/ENT-RELATED"/>
    <property type="match status" value="1"/>
</dbReference>
<feature type="compositionally biased region" description="Polar residues" evidence="5">
    <location>
        <begin position="425"/>
        <end position="435"/>
    </location>
</feature>
<dbReference type="PROSITE" id="PS50942">
    <property type="entry name" value="ENTH"/>
    <property type="match status" value="1"/>
</dbReference>
<feature type="compositionally biased region" description="Polar residues" evidence="5">
    <location>
        <begin position="237"/>
        <end position="249"/>
    </location>
</feature>
<evidence type="ECO:0000256" key="2">
    <source>
        <dbReference type="ARBA" id="ARBA00004555"/>
    </source>
</evidence>
<comment type="caution">
    <text evidence="7">The sequence shown here is derived from an EMBL/GenBank/DDBJ whole genome shotgun (WGS) entry which is preliminary data.</text>
</comment>
<dbReference type="AlphaFoldDB" id="A0A6A6LV77"/>
<dbReference type="GO" id="GO:0030125">
    <property type="term" value="C:clathrin vesicle coat"/>
    <property type="evidence" value="ECO:0007669"/>
    <property type="project" value="TreeGrafter"/>
</dbReference>
<organism evidence="7 8">
    <name type="scientific">Hevea brasiliensis</name>
    <name type="common">Para rubber tree</name>
    <name type="synonym">Siphonia brasiliensis</name>
    <dbReference type="NCBI Taxonomy" id="3981"/>
    <lineage>
        <taxon>Eukaryota</taxon>
        <taxon>Viridiplantae</taxon>
        <taxon>Streptophyta</taxon>
        <taxon>Embryophyta</taxon>
        <taxon>Tracheophyta</taxon>
        <taxon>Spermatophyta</taxon>
        <taxon>Magnoliopsida</taxon>
        <taxon>eudicotyledons</taxon>
        <taxon>Gunneridae</taxon>
        <taxon>Pentapetalae</taxon>
        <taxon>rosids</taxon>
        <taxon>fabids</taxon>
        <taxon>Malpighiales</taxon>
        <taxon>Euphorbiaceae</taxon>
        <taxon>Crotonoideae</taxon>
        <taxon>Micrandreae</taxon>
        <taxon>Hevea</taxon>
    </lineage>
</organism>
<dbReference type="SMART" id="SM00273">
    <property type="entry name" value="ENTH"/>
    <property type="match status" value="1"/>
</dbReference>
<feature type="region of interest" description="Disordered" evidence="5">
    <location>
        <begin position="407"/>
        <end position="435"/>
    </location>
</feature>
<evidence type="ECO:0000259" key="6">
    <source>
        <dbReference type="PROSITE" id="PS50942"/>
    </source>
</evidence>
<feature type="domain" description="ENTH" evidence="6">
    <location>
        <begin position="26"/>
        <end position="192"/>
    </location>
</feature>
<dbReference type="GO" id="GO:0006897">
    <property type="term" value="P:endocytosis"/>
    <property type="evidence" value="ECO:0007669"/>
    <property type="project" value="TreeGrafter"/>
</dbReference>
<accession>A0A6A6LV77</accession>
<protein>
    <recommendedName>
        <fullName evidence="6">ENTH domain-containing protein</fullName>
    </recommendedName>
</protein>
<feature type="compositionally biased region" description="Polar residues" evidence="5">
    <location>
        <begin position="258"/>
        <end position="268"/>
    </location>
</feature>
<evidence type="ECO:0000256" key="1">
    <source>
        <dbReference type="ARBA" id="ARBA00004132"/>
    </source>
</evidence>
<feature type="region of interest" description="Disordered" evidence="5">
    <location>
        <begin position="225"/>
        <end position="268"/>
    </location>
</feature>
<dbReference type="InterPro" id="IPR013809">
    <property type="entry name" value="ENTH"/>
</dbReference>
<keyword evidence="4" id="KW-0968">Cytoplasmic vesicle</keyword>
<dbReference type="InterPro" id="IPR008942">
    <property type="entry name" value="ENTH_VHS"/>
</dbReference>
<feature type="compositionally biased region" description="Basic and acidic residues" evidence="5">
    <location>
        <begin position="165"/>
        <end position="194"/>
    </location>
</feature>
<dbReference type="EMBL" id="JAAGAX010000009">
    <property type="protein sequence ID" value="KAF2304415.1"/>
    <property type="molecule type" value="Genomic_DNA"/>
</dbReference>
<gene>
    <name evidence="7" type="ORF">GH714_030843</name>
</gene>
<dbReference type="Proteomes" id="UP000467840">
    <property type="component" value="Chromosome 16"/>
</dbReference>
<keyword evidence="8" id="KW-1185">Reference proteome</keyword>
<dbReference type="Gene3D" id="1.25.40.90">
    <property type="match status" value="1"/>
</dbReference>
<proteinExistence type="predicted"/>
<evidence type="ECO:0000256" key="3">
    <source>
        <dbReference type="ARBA" id="ARBA00023034"/>
    </source>
</evidence>
<dbReference type="PANTHER" id="PTHR12276:SF45">
    <property type="entry name" value="CLATHRIN INTERACTOR 1"/>
    <property type="match status" value="1"/>
</dbReference>
<name>A0A6A6LV77_HEVBR</name>
<dbReference type="GO" id="GO:0005886">
    <property type="term" value="C:plasma membrane"/>
    <property type="evidence" value="ECO:0007669"/>
    <property type="project" value="TreeGrafter"/>
</dbReference>
<comment type="subcellular location">
    <subcellularLocation>
        <location evidence="1">Cytoplasmic vesicle</location>
        <location evidence="1">Clathrin-coated vesicle</location>
    </subcellularLocation>
    <subcellularLocation>
        <location evidence="2">Golgi apparatus</location>
    </subcellularLocation>
</comment>
<dbReference type="GO" id="GO:0005543">
    <property type="term" value="F:phospholipid binding"/>
    <property type="evidence" value="ECO:0007669"/>
    <property type="project" value="TreeGrafter"/>
</dbReference>
<feature type="compositionally biased region" description="Low complexity" evidence="5">
    <location>
        <begin position="146"/>
        <end position="160"/>
    </location>
</feature>
<dbReference type="GO" id="GO:0005794">
    <property type="term" value="C:Golgi apparatus"/>
    <property type="evidence" value="ECO:0007669"/>
    <property type="project" value="UniProtKB-SubCell"/>
</dbReference>
<sequence length="474" mass="51999">MDFMKVFDQTVREIKREVNLKVLKVPEIEQKVIQFIWCVDATDDAPWGPHGTALAEIAQAANKFTECQMVMNVLWTRLGEKGKDWRLVYKALSVIEYLVAHGSERAVDDIIEHTFQISLLYAAIFRYFGLSSTGITCKSGAASYGSSGFQSSSQYGSISGTRNGDSFRDSYRDRDHYRDEKTEKDNYDKSHQGDVTDDPGNMRKKCFTRVGSRDQNNVSVNASKLSSKLNDPHKNNYVPSQCSSAPSSNYDDDFDPRGTSSSKPAAETSNQVFLFGENLIGDLVDAPTSVSTETSANGNSSEVDLFADATFVSAPPQVEKGATSHFQTHVDLFATQPVVPTQVDLFASQPVVPPAVPQTVDFFSTVDPVVQPDTKAQKSDSTNNNIVDPFVTVPLNNFDGSDLFGASSSSNSVSTKPEKDPINDGSLNTLNLNASDSKPLPKETFQVKSGIWADSLSRGLIDLNISAHEYIFIR</sequence>
<dbReference type="Pfam" id="PF01417">
    <property type="entry name" value="ENTH"/>
    <property type="match status" value="1"/>
</dbReference>
<dbReference type="SUPFAM" id="SSF48464">
    <property type="entry name" value="ENTH/VHS domain"/>
    <property type="match status" value="1"/>
</dbReference>
<keyword evidence="3" id="KW-0333">Golgi apparatus</keyword>
<reference evidence="7 8" key="1">
    <citation type="journal article" date="2020" name="Mol. Plant">
        <title>The Chromosome-Based Rubber Tree Genome Provides New Insights into Spurge Genome Evolution and Rubber Biosynthesis.</title>
        <authorList>
            <person name="Liu J."/>
            <person name="Shi C."/>
            <person name="Shi C.C."/>
            <person name="Li W."/>
            <person name="Zhang Q.J."/>
            <person name="Zhang Y."/>
            <person name="Li K."/>
            <person name="Lu H.F."/>
            <person name="Shi C."/>
            <person name="Zhu S.T."/>
            <person name="Xiao Z.Y."/>
            <person name="Nan H."/>
            <person name="Yue Y."/>
            <person name="Zhu X.G."/>
            <person name="Wu Y."/>
            <person name="Hong X.N."/>
            <person name="Fan G.Y."/>
            <person name="Tong Y."/>
            <person name="Zhang D."/>
            <person name="Mao C.L."/>
            <person name="Liu Y.L."/>
            <person name="Hao S.J."/>
            <person name="Liu W.Q."/>
            <person name="Lv M.Q."/>
            <person name="Zhang H.B."/>
            <person name="Liu Y."/>
            <person name="Hu-Tang G.R."/>
            <person name="Wang J.P."/>
            <person name="Wang J.H."/>
            <person name="Sun Y.H."/>
            <person name="Ni S.B."/>
            <person name="Chen W.B."/>
            <person name="Zhang X.C."/>
            <person name="Jiao Y.N."/>
            <person name="Eichler E.E."/>
            <person name="Li G.H."/>
            <person name="Liu X."/>
            <person name="Gao L.Z."/>
        </authorList>
    </citation>
    <scope>NUCLEOTIDE SEQUENCE [LARGE SCALE GENOMIC DNA]</scope>
    <source>
        <strain evidence="8">cv. GT1</strain>
        <tissue evidence="7">Leaf</tissue>
    </source>
</reference>
<evidence type="ECO:0000313" key="7">
    <source>
        <dbReference type="EMBL" id="KAF2304415.1"/>
    </source>
</evidence>
<dbReference type="CDD" id="cd03571">
    <property type="entry name" value="ENTH"/>
    <property type="match status" value="1"/>
</dbReference>
<evidence type="ECO:0000256" key="5">
    <source>
        <dbReference type="SAM" id="MobiDB-lite"/>
    </source>
</evidence>
<feature type="region of interest" description="Disordered" evidence="5">
    <location>
        <begin position="146"/>
        <end position="210"/>
    </location>
</feature>
<dbReference type="GO" id="GO:0005768">
    <property type="term" value="C:endosome"/>
    <property type="evidence" value="ECO:0007669"/>
    <property type="project" value="TreeGrafter"/>
</dbReference>
<dbReference type="GO" id="GO:0030276">
    <property type="term" value="F:clathrin binding"/>
    <property type="evidence" value="ECO:0007669"/>
    <property type="project" value="TreeGrafter"/>
</dbReference>
<evidence type="ECO:0000313" key="8">
    <source>
        <dbReference type="Proteomes" id="UP000467840"/>
    </source>
</evidence>